<evidence type="ECO:0000313" key="1">
    <source>
        <dbReference type="EMBL" id="MDJ1113400.1"/>
    </source>
</evidence>
<dbReference type="RefSeq" id="WP_283714695.1">
    <property type="nucleotide sequence ID" value="NZ_JASJND010000001.1"/>
</dbReference>
<dbReference type="EMBL" id="JASJND010000001">
    <property type="protein sequence ID" value="MDJ1113400.1"/>
    <property type="molecule type" value="Genomic_DNA"/>
</dbReference>
<dbReference type="Proteomes" id="UP001321481">
    <property type="component" value="Unassembled WGS sequence"/>
</dbReference>
<name>A0ABT6ZCG5_9MICO</name>
<accession>A0ABT6ZCG5</accession>
<sequence length="366" mass="39492">MLQTASEISANAGRWMKLTEDSARVAHGANLVQRSGGAFVQATTRGAKGQFAKNLEFVAKPGALLTNPAILAGVGGIMAQYAMQQQMDEIADYLAKIDAKVDEVLRGQKDAVLADMIGVELMLDEAMVIRAEVGRVSEVTWSKVQGAGSTIARTQAYALRQLEALADKLEKESKIGDLAELSKQAQSTVVEWLAVLARCYQLQDAMAVLEIDRVLDTSPEELDRHRLALHTARQRRLDAITEVSTNLVARMDSAAARANAKVLLNPIASREVVKASNDVGSRVSELHLTLGFVDERALLEARRWSQAATEVRDDVLEAGKDGLETAGRVGANALETARISTGRLAGKIANRLQRVDEPKGIADDEG</sequence>
<evidence type="ECO:0000313" key="2">
    <source>
        <dbReference type="Proteomes" id="UP001321481"/>
    </source>
</evidence>
<protein>
    <recommendedName>
        <fullName evidence="3">Tellurite resistance protein</fullName>
    </recommendedName>
</protein>
<gene>
    <name evidence="1" type="ORF">QNI14_02925</name>
</gene>
<reference evidence="1 2" key="1">
    <citation type="submission" date="2023-05" db="EMBL/GenBank/DDBJ databases">
        <title>Microbacterium dauci sp.nov., Isolated from Carrot Rhizosphere Soil.</title>
        <authorList>
            <person name="Xiao Z."/>
            <person name="Zheng J."/>
        </authorList>
    </citation>
    <scope>NUCLEOTIDE SEQUENCE [LARGE SCALE GENOMIC DNA]</scope>
    <source>
        <strain evidence="1 2">LX3-4</strain>
    </source>
</reference>
<comment type="caution">
    <text evidence="1">The sequence shown here is derived from an EMBL/GenBank/DDBJ whole genome shotgun (WGS) entry which is preliminary data.</text>
</comment>
<proteinExistence type="predicted"/>
<keyword evidence="2" id="KW-1185">Reference proteome</keyword>
<organism evidence="1 2">
    <name type="scientific">Microbacterium dauci</name>
    <dbReference type="NCBI Taxonomy" id="3048008"/>
    <lineage>
        <taxon>Bacteria</taxon>
        <taxon>Bacillati</taxon>
        <taxon>Actinomycetota</taxon>
        <taxon>Actinomycetes</taxon>
        <taxon>Micrococcales</taxon>
        <taxon>Microbacteriaceae</taxon>
        <taxon>Microbacterium</taxon>
    </lineage>
</organism>
<evidence type="ECO:0008006" key="3">
    <source>
        <dbReference type="Google" id="ProtNLM"/>
    </source>
</evidence>